<dbReference type="AlphaFoldDB" id="A0A5R9Q7H5"/>
<comment type="caution">
    <text evidence="1">The sequence shown here is derived from an EMBL/GenBank/DDBJ whole genome shotgun (WGS) entry which is preliminary data.</text>
</comment>
<proteinExistence type="predicted"/>
<dbReference type="InterPro" id="IPR036255">
    <property type="entry name" value="YgfB-like_sf"/>
</dbReference>
<dbReference type="Proteomes" id="UP000309186">
    <property type="component" value="Unassembled WGS sequence"/>
</dbReference>
<evidence type="ECO:0000313" key="2">
    <source>
        <dbReference type="Proteomes" id="UP000309186"/>
    </source>
</evidence>
<dbReference type="Pfam" id="PF03695">
    <property type="entry name" value="UPF0149"/>
    <property type="match status" value="1"/>
</dbReference>
<dbReference type="EMBL" id="PPSW01000001">
    <property type="protein sequence ID" value="TLX49098.1"/>
    <property type="molecule type" value="Genomic_DNA"/>
</dbReference>
<organism evidence="1 2">
    <name type="scientific">Pseudoalteromonas phenolica</name>
    <dbReference type="NCBI Taxonomy" id="161398"/>
    <lineage>
        <taxon>Bacteria</taxon>
        <taxon>Pseudomonadati</taxon>
        <taxon>Pseudomonadota</taxon>
        <taxon>Gammaproteobacteria</taxon>
        <taxon>Alteromonadales</taxon>
        <taxon>Pseudoalteromonadaceae</taxon>
        <taxon>Pseudoalteromonas</taxon>
    </lineage>
</organism>
<reference evidence="1 2" key="1">
    <citation type="submission" date="2018-01" db="EMBL/GenBank/DDBJ databases">
        <title>Co-occurrence of chitin degradation, pigmentation and bioactivity in marine Pseudoalteromonas.</title>
        <authorList>
            <person name="Paulsen S."/>
            <person name="Gram L."/>
            <person name="Machado H."/>
        </authorList>
    </citation>
    <scope>NUCLEOTIDE SEQUENCE [LARGE SCALE GENOMIC DNA]</scope>
    <source>
        <strain evidence="1 2">S3663</strain>
    </source>
</reference>
<dbReference type="InterPro" id="IPR011978">
    <property type="entry name" value="YgfB-like"/>
</dbReference>
<protein>
    <submittedName>
        <fullName evidence="1">YecA family protein</fullName>
    </submittedName>
</protein>
<dbReference type="OrthoDB" id="570299at2"/>
<accession>A0A5R9Q7H5</accession>
<evidence type="ECO:0000313" key="1">
    <source>
        <dbReference type="EMBL" id="TLX49098.1"/>
    </source>
</evidence>
<dbReference type="SUPFAM" id="SSF101327">
    <property type="entry name" value="YgfB-like"/>
    <property type="match status" value="1"/>
</dbReference>
<name>A0A5R9Q7H5_9GAMM</name>
<sequence length="192" mass="21369">MLEFSFTEQHKTLLTDYLSSTEQALPYAVCEGYLFAIICSPAGIEMEQWLTIASGGDEQIAEEHVFALMALHHDISERVFSGQFQLPYTSMAAAELQQWSQGFLAGIEHFYADLVNSEVLNDELKQALISSTEQLGFFSLEQSQIAAYCDANNVELNSFCQQQHAIANEFALAYVQLVENAAVESGLYDEEG</sequence>
<gene>
    <name evidence="1" type="ORF">C1E24_00900</name>
</gene>
<dbReference type="RefSeq" id="WP_138477866.1">
    <property type="nucleotide sequence ID" value="NZ_PPSW01000001.1"/>
</dbReference>
<dbReference type="Gene3D" id="1.20.120.740">
    <property type="entry name" value="YgfB uncharacterised protein family UPF0149, PF03695"/>
    <property type="match status" value="1"/>
</dbReference>